<dbReference type="PANTHER" id="PTHR43482:SF1">
    <property type="entry name" value="PROTEIN AST1-RELATED"/>
    <property type="match status" value="1"/>
</dbReference>
<dbReference type="PANTHER" id="PTHR43482">
    <property type="entry name" value="PROTEIN AST1-RELATED"/>
    <property type="match status" value="1"/>
</dbReference>
<reference evidence="2 3" key="1">
    <citation type="journal article" date="2018" name="IMA Fungus">
        <title>IMA Genome-F 9: Draft genome sequence of Annulohypoxylon stygium, Aspergillus mulundensis, Berkeleyomyces basicola (syn. Thielaviopsis basicola), Ceratocystis smalleyi, two Cercospora beticola strains, Coleophoma cylindrospora, Fusarium fracticaudum, Phialophora cf. hyalina, and Morchella septimelata.</title>
        <authorList>
            <person name="Wingfield B.D."/>
            <person name="Bills G.F."/>
            <person name="Dong Y."/>
            <person name="Huang W."/>
            <person name="Nel W.J."/>
            <person name="Swalarsk-Parry B.S."/>
            <person name="Vaghefi N."/>
            <person name="Wilken P.M."/>
            <person name="An Z."/>
            <person name="de Beer Z.W."/>
            <person name="De Vos L."/>
            <person name="Chen L."/>
            <person name="Duong T.A."/>
            <person name="Gao Y."/>
            <person name="Hammerbacher A."/>
            <person name="Kikkert J.R."/>
            <person name="Li Y."/>
            <person name="Li H."/>
            <person name="Li K."/>
            <person name="Li Q."/>
            <person name="Liu X."/>
            <person name="Ma X."/>
            <person name="Naidoo K."/>
            <person name="Pethybridge S.J."/>
            <person name="Sun J."/>
            <person name="Steenkamp E.T."/>
            <person name="van der Nest M.A."/>
            <person name="van Wyk S."/>
            <person name="Wingfield M.J."/>
            <person name="Xiong C."/>
            <person name="Yue Q."/>
            <person name="Zhang X."/>
        </authorList>
    </citation>
    <scope>NUCLEOTIDE SEQUENCE [LARGE SCALE GENOMIC DNA]</scope>
    <source>
        <strain evidence="2 3">BP5796</strain>
    </source>
</reference>
<evidence type="ECO:0000313" key="2">
    <source>
        <dbReference type="EMBL" id="RDW77883.1"/>
    </source>
</evidence>
<dbReference type="Proteomes" id="UP000256328">
    <property type="component" value="Unassembled WGS sequence"/>
</dbReference>
<name>A0A3D8RV02_9HELO</name>
<accession>A0A3D8RV02</accession>
<evidence type="ECO:0000259" key="1">
    <source>
        <dbReference type="Pfam" id="PF08240"/>
    </source>
</evidence>
<keyword evidence="3" id="KW-1185">Reference proteome</keyword>
<organism evidence="2 3">
    <name type="scientific">Coleophoma crateriformis</name>
    <dbReference type="NCBI Taxonomy" id="565419"/>
    <lineage>
        <taxon>Eukaryota</taxon>
        <taxon>Fungi</taxon>
        <taxon>Dikarya</taxon>
        <taxon>Ascomycota</taxon>
        <taxon>Pezizomycotina</taxon>
        <taxon>Leotiomycetes</taxon>
        <taxon>Helotiales</taxon>
        <taxon>Dermateaceae</taxon>
        <taxon>Coleophoma</taxon>
    </lineage>
</organism>
<dbReference type="InterPro" id="IPR013154">
    <property type="entry name" value="ADH-like_N"/>
</dbReference>
<feature type="domain" description="Alcohol dehydrogenase-like N-terminal" evidence="1">
    <location>
        <begin position="25"/>
        <end position="85"/>
    </location>
</feature>
<dbReference type="InterPro" id="IPR052585">
    <property type="entry name" value="Lipid_raft_assoc_Zn_ADH"/>
</dbReference>
<gene>
    <name evidence="2" type="ORF">BP5796_05735</name>
</gene>
<sequence>MQKAIFVTEVGKPVSLGTRPIPAPGPEEVLIKVSSTMLFPHDTYGRDMGLFIGKKLPFISGGDIAGVVLKVDDNVNKYTVGQHIYGQGRMLDPTPDSAGLQEYAILRPDFSALVPLGFTVDQLVTLPINATTSFSALFHQNWFGFTPPFPSVEQNSRSNYAEETIVIIGAGSNVRKLAI</sequence>
<dbReference type="AlphaFoldDB" id="A0A3D8RV02"/>
<proteinExistence type="predicted"/>
<dbReference type="Pfam" id="PF08240">
    <property type="entry name" value="ADH_N"/>
    <property type="match status" value="1"/>
</dbReference>
<dbReference type="Gene3D" id="3.90.180.10">
    <property type="entry name" value="Medium-chain alcohol dehydrogenases, catalytic domain"/>
    <property type="match status" value="1"/>
</dbReference>
<protein>
    <submittedName>
        <fullName evidence="2">GroES-like protein</fullName>
    </submittedName>
</protein>
<dbReference type="OrthoDB" id="9992527at2759"/>
<comment type="caution">
    <text evidence="2">The sequence shown here is derived from an EMBL/GenBank/DDBJ whole genome shotgun (WGS) entry which is preliminary data.</text>
</comment>
<dbReference type="SUPFAM" id="SSF50129">
    <property type="entry name" value="GroES-like"/>
    <property type="match status" value="1"/>
</dbReference>
<dbReference type="InterPro" id="IPR011032">
    <property type="entry name" value="GroES-like_sf"/>
</dbReference>
<dbReference type="EMBL" id="PDLN01000008">
    <property type="protein sequence ID" value="RDW77883.1"/>
    <property type="molecule type" value="Genomic_DNA"/>
</dbReference>
<evidence type="ECO:0000313" key="3">
    <source>
        <dbReference type="Proteomes" id="UP000256328"/>
    </source>
</evidence>